<proteinExistence type="predicted"/>
<dbReference type="InterPro" id="IPR021321">
    <property type="entry name" value="DUF2922"/>
</dbReference>
<sequence length="74" mass="8038">MKSLELAFKGTDHRIKNLRLKYVNADLTAEEAEAIMVKMAATKLFTKQDVELYATPVSATVVETTKTPLPGAAG</sequence>
<name>A0A1Y6K246_9LACO</name>
<evidence type="ECO:0000313" key="2">
    <source>
        <dbReference type="Proteomes" id="UP000195412"/>
    </source>
</evidence>
<protein>
    <recommendedName>
        <fullName evidence="3">DUF2922 family protein</fullName>
    </recommendedName>
</protein>
<dbReference type="RefSeq" id="WP_087742487.1">
    <property type="nucleotide sequence ID" value="NZ_LT854705.1"/>
</dbReference>
<dbReference type="EMBL" id="LT854705">
    <property type="protein sequence ID" value="SMS15153.1"/>
    <property type="molecule type" value="Genomic_DNA"/>
</dbReference>
<reference evidence="2" key="1">
    <citation type="submission" date="2017-05" db="EMBL/GenBank/DDBJ databases">
        <authorList>
            <person name="Papadimitriou K."/>
        </authorList>
    </citation>
    <scope>NUCLEOTIDE SEQUENCE [LARGE SCALE GENOMIC DNA]</scope>
    <source>
        <strain evidence="2">ACA-DC 3411</strain>
    </source>
</reference>
<gene>
    <name evidence="1" type="ORF">LZ3411_2103</name>
</gene>
<dbReference type="AlphaFoldDB" id="A0A1Y6K246"/>
<organism evidence="1 2">
    <name type="scientific">Levilactobacillus zymae</name>
    <dbReference type="NCBI Taxonomy" id="267363"/>
    <lineage>
        <taxon>Bacteria</taxon>
        <taxon>Bacillati</taxon>
        <taxon>Bacillota</taxon>
        <taxon>Bacilli</taxon>
        <taxon>Lactobacillales</taxon>
        <taxon>Lactobacillaceae</taxon>
        <taxon>Levilactobacillus</taxon>
    </lineage>
</organism>
<dbReference type="Proteomes" id="UP000195412">
    <property type="component" value="Chromosome I"/>
</dbReference>
<dbReference type="KEGG" id="lzy:LZ3411_2103"/>
<dbReference type="Pfam" id="PF11148">
    <property type="entry name" value="DUF2922"/>
    <property type="match status" value="1"/>
</dbReference>
<evidence type="ECO:0008006" key="3">
    <source>
        <dbReference type="Google" id="ProtNLM"/>
    </source>
</evidence>
<evidence type="ECO:0000313" key="1">
    <source>
        <dbReference type="EMBL" id="SMS15153.1"/>
    </source>
</evidence>
<accession>A0A1Y6K246</accession>